<evidence type="ECO:0000256" key="5">
    <source>
        <dbReference type="ARBA" id="ARBA00034489"/>
    </source>
</evidence>
<dbReference type="Pfam" id="PF03942">
    <property type="entry name" value="DTW"/>
    <property type="match status" value="1"/>
</dbReference>
<dbReference type="PANTHER" id="PTHR21392:SF0">
    <property type="entry name" value="TRNA-URIDINE AMINOCARBOXYPROPYLTRANSFERASE 2"/>
    <property type="match status" value="1"/>
</dbReference>
<keyword evidence="3" id="KW-0949">S-adenosyl-L-methionine</keyword>
<accession>A0ABR6GS67</accession>
<feature type="domain" description="DTW" evidence="6">
    <location>
        <begin position="1"/>
        <end position="164"/>
    </location>
</feature>
<name>A0ABR6GS67_9BURK</name>
<keyword evidence="2" id="KW-0808">Transferase</keyword>
<dbReference type="Proteomes" id="UP000574369">
    <property type="component" value="Unassembled WGS sequence"/>
</dbReference>
<evidence type="ECO:0000256" key="1">
    <source>
        <dbReference type="ARBA" id="ARBA00012386"/>
    </source>
</evidence>
<reference evidence="7 8" key="1">
    <citation type="submission" date="2020-08" db="EMBL/GenBank/DDBJ databases">
        <title>Genomic Encyclopedia of Type Strains, Phase III (KMG-III): the genomes of soil and plant-associated and newly described type strains.</title>
        <authorList>
            <person name="Whitman W."/>
        </authorList>
    </citation>
    <scope>NUCLEOTIDE SEQUENCE [LARGE SCALE GENOMIC DNA]</scope>
    <source>
        <strain evidence="7 8">CECT 7247</strain>
    </source>
</reference>
<keyword evidence="4" id="KW-0819">tRNA processing</keyword>
<dbReference type="EC" id="2.5.1.25" evidence="1"/>
<organism evidence="7 8">
    <name type="scientific">Roseateles terrae</name>
    <dbReference type="NCBI Taxonomy" id="431060"/>
    <lineage>
        <taxon>Bacteria</taxon>
        <taxon>Pseudomonadati</taxon>
        <taxon>Pseudomonadota</taxon>
        <taxon>Betaproteobacteria</taxon>
        <taxon>Burkholderiales</taxon>
        <taxon>Sphaerotilaceae</taxon>
        <taxon>Roseateles</taxon>
    </lineage>
</organism>
<comment type="similarity">
    <text evidence="5">Belongs to the TDD superfamily. DTWD2 family.</text>
</comment>
<dbReference type="EMBL" id="JACHXO010000003">
    <property type="protein sequence ID" value="MBB3194547.1"/>
    <property type="molecule type" value="Genomic_DNA"/>
</dbReference>
<proteinExistence type="inferred from homology"/>
<evidence type="ECO:0000256" key="2">
    <source>
        <dbReference type="ARBA" id="ARBA00022679"/>
    </source>
</evidence>
<protein>
    <recommendedName>
        <fullName evidence="1">tRNA-uridine aminocarboxypropyltransferase</fullName>
        <ecNumber evidence="1">2.5.1.25</ecNumber>
    </recommendedName>
</protein>
<dbReference type="SMART" id="SM01144">
    <property type="entry name" value="DTW"/>
    <property type="match status" value="1"/>
</dbReference>
<evidence type="ECO:0000259" key="6">
    <source>
        <dbReference type="SMART" id="SM01144"/>
    </source>
</evidence>
<evidence type="ECO:0000256" key="4">
    <source>
        <dbReference type="ARBA" id="ARBA00022694"/>
    </source>
</evidence>
<evidence type="ECO:0000313" key="7">
    <source>
        <dbReference type="EMBL" id="MBB3194547.1"/>
    </source>
</evidence>
<evidence type="ECO:0000256" key="3">
    <source>
        <dbReference type="ARBA" id="ARBA00022691"/>
    </source>
</evidence>
<dbReference type="InterPro" id="IPR005636">
    <property type="entry name" value="DTW"/>
</dbReference>
<keyword evidence="8" id="KW-1185">Reference proteome</keyword>
<comment type="caution">
    <text evidence="7">The sequence shown here is derived from an EMBL/GenBank/DDBJ whole genome shotgun (WGS) entry which is preliminary data.</text>
</comment>
<evidence type="ECO:0000313" key="8">
    <source>
        <dbReference type="Proteomes" id="UP000574369"/>
    </source>
</evidence>
<sequence>MENPLPVLILQHPDEASQAKNTGLLLSRCLTHVQLQVGDIAPAPATTAGMVLLYPDLMTDATQAAPAPWPNPGAQTLVVLDATWRKSRRMMHLNPWLAALPRLSLTATPPSRYAIRRAHDVDQRSTLEACALALAQLDDAHPDRYEPLWAAMDAFVLLQQQLAREGRARREAGTSASG</sequence>
<gene>
    <name evidence="7" type="ORF">FHS28_001943</name>
</gene>
<dbReference type="InterPro" id="IPR039262">
    <property type="entry name" value="DTWD2/TAPT"/>
</dbReference>
<dbReference type="PANTHER" id="PTHR21392">
    <property type="entry name" value="TRNA-URIDINE AMINOCARBOXYPROPYLTRANSFERASE 2"/>
    <property type="match status" value="1"/>
</dbReference>